<dbReference type="RefSeq" id="WP_188966003.1">
    <property type="nucleotide sequence ID" value="NZ_BMKW01000002.1"/>
</dbReference>
<comment type="cofactor">
    <cofactor evidence="1 5">
        <name>FAD</name>
        <dbReference type="ChEBI" id="CHEBI:57692"/>
    </cofactor>
</comment>
<dbReference type="PROSITE" id="PS00624">
    <property type="entry name" value="GMC_OXRED_2"/>
    <property type="match status" value="1"/>
</dbReference>
<dbReference type="Pfam" id="PF00732">
    <property type="entry name" value="GMC_oxred_N"/>
    <property type="match status" value="1"/>
</dbReference>
<comment type="caution">
    <text evidence="9">The sequence shown here is derived from an EMBL/GenBank/DDBJ whole genome shotgun (WGS) entry which is preliminary data.</text>
</comment>
<dbReference type="Gene3D" id="3.50.50.60">
    <property type="entry name" value="FAD/NAD(P)-binding domain"/>
    <property type="match status" value="1"/>
</dbReference>
<evidence type="ECO:0000256" key="2">
    <source>
        <dbReference type="ARBA" id="ARBA00010790"/>
    </source>
</evidence>
<keyword evidence="10" id="KW-1185">Reference proteome</keyword>
<evidence type="ECO:0000256" key="1">
    <source>
        <dbReference type="ARBA" id="ARBA00001974"/>
    </source>
</evidence>
<dbReference type="Pfam" id="PF05199">
    <property type="entry name" value="GMC_oxred_C"/>
    <property type="match status" value="1"/>
</dbReference>
<dbReference type="SUPFAM" id="SSF51905">
    <property type="entry name" value="FAD/NAD(P)-binding domain"/>
    <property type="match status" value="1"/>
</dbReference>
<dbReference type="SUPFAM" id="SSF54373">
    <property type="entry name" value="FAD-linked reductases, C-terminal domain"/>
    <property type="match status" value="1"/>
</dbReference>
<dbReference type="InterPro" id="IPR007867">
    <property type="entry name" value="GMC_OxRtase_C"/>
</dbReference>
<reference evidence="9" key="1">
    <citation type="journal article" date="2014" name="Int. J. Syst. Evol. Microbiol.">
        <title>Complete genome sequence of Corynebacterium casei LMG S-19264T (=DSM 44701T), isolated from a smear-ripened cheese.</title>
        <authorList>
            <consortium name="US DOE Joint Genome Institute (JGI-PGF)"/>
            <person name="Walter F."/>
            <person name="Albersmeier A."/>
            <person name="Kalinowski J."/>
            <person name="Ruckert C."/>
        </authorList>
    </citation>
    <scope>NUCLEOTIDE SEQUENCE</scope>
    <source>
        <strain evidence="9">CGMCC 1.3617</strain>
    </source>
</reference>
<dbReference type="PROSITE" id="PS00623">
    <property type="entry name" value="GMC_OXRED_1"/>
    <property type="match status" value="1"/>
</dbReference>
<dbReference type="EMBL" id="BMKW01000002">
    <property type="protein sequence ID" value="GGJ06791.1"/>
    <property type="molecule type" value="Genomic_DNA"/>
</dbReference>
<evidence type="ECO:0000313" key="9">
    <source>
        <dbReference type="EMBL" id="GGJ06791.1"/>
    </source>
</evidence>
<keyword evidence="4 5" id="KW-0274">FAD</keyword>
<evidence type="ECO:0000256" key="6">
    <source>
        <dbReference type="RuleBase" id="RU003968"/>
    </source>
</evidence>
<feature type="binding site" evidence="5">
    <location>
        <position position="89"/>
    </location>
    <ligand>
        <name>FAD</name>
        <dbReference type="ChEBI" id="CHEBI:57692"/>
    </ligand>
</feature>
<gene>
    <name evidence="9" type="ORF">GCM10011320_12160</name>
</gene>
<dbReference type="InterPro" id="IPR036188">
    <property type="entry name" value="FAD/NAD-bd_sf"/>
</dbReference>
<evidence type="ECO:0000256" key="4">
    <source>
        <dbReference type="ARBA" id="ARBA00022827"/>
    </source>
</evidence>
<dbReference type="PANTHER" id="PTHR11552">
    <property type="entry name" value="GLUCOSE-METHANOL-CHOLINE GMC OXIDOREDUCTASE"/>
    <property type="match status" value="1"/>
</dbReference>
<dbReference type="PIRSF" id="PIRSF000137">
    <property type="entry name" value="Alcohol_oxidase"/>
    <property type="match status" value="1"/>
</dbReference>
<dbReference type="AlphaFoldDB" id="A0A917KBR6"/>
<dbReference type="GO" id="GO:0050660">
    <property type="term" value="F:flavin adenine dinucleotide binding"/>
    <property type="evidence" value="ECO:0007669"/>
    <property type="project" value="InterPro"/>
</dbReference>
<dbReference type="Gene3D" id="3.30.560.10">
    <property type="entry name" value="Glucose Oxidase, domain 3"/>
    <property type="match status" value="1"/>
</dbReference>
<keyword evidence="3 6" id="KW-0285">Flavoprotein</keyword>
<dbReference type="Proteomes" id="UP000661507">
    <property type="component" value="Unassembled WGS sequence"/>
</dbReference>
<name>A0A917KBR6_9PROT</name>
<protein>
    <submittedName>
        <fullName evidence="9">Choline dehydrogenase</fullName>
    </submittedName>
</protein>
<accession>A0A917KBR6</accession>
<evidence type="ECO:0000259" key="7">
    <source>
        <dbReference type="PROSITE" id="PS00623"/>
    </source>
</evidence>
<dbReference type="PANTHER" id="PTHR11552:SF147">
    <property type="entry name" value="CHOLINE DEHYDROGENASE, MITOCHONDRIAL"/>
    <property type="match status" value="1"/>
</dbReference>
<feature type="domain" description="Glucose-methanol-choline oxidoreductase N-terminal" evidence="7">
    <location>
        <begin position="87"/>
        <end position="110"/>
    </location>
</feature>
<reference evidence="9" key="2">
    <citation type="submission" date="2020-09" db="EMBL/GenBank/DDBJ databases">
        <authorList>
            <person name="Sun Q."/>
            <person name="Zhou Y."/>
        </authorList>
    </citation>
    <scope>NUCLEOTIDE SEQUENCE</scope>
    <source>
        <strain evidence="9">CGMCC 1.3617</strain>
    </source>
</reference>
<evidence type="ECO:0000259" key="8">
    <source>
        <dbReference type="PROSITE" id="PS00624"/>
    </source>
</evidence>
<evidence type="ECO:0000313" key="10">
    <source>
        <dbReference type="Proteomes" id="UP000661507"/>
    </source>
</evidence>
<comment type="similarity">
    <text evidence="2 6">Belongs to the GMC oxidoreductase family.</text>
</comment>
<feature type="binding site" evidence="5">
    <location>
        <position position="222"/>
    </location>
    <ligand>
        <name>FAD</name>
        <dbReference type="ChEBI" id="CHEBI:57692"/>
    </ligand>
</feature>
<proteinExistence type="inferred from homology"/>
<evidence type="ECO:0000256" key="5">
    <source>
        <dbReference type="PIRSR" id="PIRSR000137-2"/>
    </source>
</evidence>
<dbReference type="GO" id="GO:0016614">
    <property type="term" value="F:oxidoreductase activity, acting on CH-OH group of donors"/>
    <property type="evidence" value="ECO:0007669"/>
    <property type="project" value="InterPro"/>
</dbReference>
<sequence>MTAETFEGDWDHIIVGAGSAGCVLANRLSADPRRRVLLLEAGGEARHPYLQVPAGFLKTFRDPRFNWNFATEPGPGVNGRMLHTPRGRVLGGSSAINGHLWVRGSARDFDDWAQAGCRGWSHADVLPHFRSLEDYRDDAHRGAGGPQHVSDIPVLHPIVDAFLQGGAECGLARNPDYNGAAQEGVFTYQRSIRRGRRLSAASAFLAPVRGRANLRVVTGAQVLRIETQAGRATGVTFARDGRTLTAHAKGDIVLAAGAIGTPHLLQVSGLGPAALSRALGAPVIADNPGVGENLQDHYATRVVHRVTRPVTLNEQARPPRLWWEMARWLLTRRGMLAFSPAHAGAFARSRETLDEPDLQFVFTPASYSEEGVTGRLQDVPGMTIGVWQCRPESRGFVRARDADPRQAPAIQPNYLMATEDREAAVAGLRVARRLLGARALARWSAAETAPGPARQDDAALLAYAQAKGSTVYHLCGTCRMGGDGAPVTPELRLRGIDALRVADASVMPRIVSANTNATTMMIAAKAAAMMLGQSIAKP</sequence>
<feature type="domain" description="Glucose-methanol-choline oxidoreductase N-terminal" evidence="8">
    <location>
        <begin position="257"/>
        <end position="271"/>
    </location>
</feature>
<evidence type="ECO:0000256" key="3">
    <source>
        <dbReference type="ARBA" id="ARBA00022630"/>
    </source>
</evidence>
<dbReference type="InterPro" id="IPR012132">
    <property type="entry name" value="GMC_OxRdtase"/>
</dbReference>
<organism evidence="9 10">
    <name type="scientific">Neoroseomonas lacus</name>
    <dbReference type="NCBI Taxonomy" id="287609"/>
    <lineage>
        <taxon>Bacteria</taxon>
        <taxon>Pseudomonadati</taxon>
        <taxon>Pseudomonadota</taxon>
        <taxon>Alphaproteobacteria</taxon>
        <taxon>Acetobacterales</taxon>
        <taxon>Acetobacteraceae</taxon>
        <taxon>Neoroseomonas</taxon>
    </lineage>
</organism>
<dbReference type="InterPro" id="IPR000172">
    <property type="entry name" value="GMC_OxRdtase_N"/>
</dbReference>